<dbReference type="InterPro" id="IPR001680">
    <property type="entry name" value="WD40_rpt"/>
</dbReference>
<accession>A0ABR8DVW5</accession>
<feature type="repeat" description="WD" evidence="3">
    <location>
        <begin position="912"/>
        <end position="934"/>
    </location>
</feature>
<feature type="repeat" description="WD" evidence="3">
    <location>
        <begin position="753"/>
        <end position="794"/>
    </location>
</feature>
<dbReference type="CDD" id="cd00093">
    <property type="entry name" value="HTH_XRE"/>
    <property type="match status" value="1"/>
</dbReference>
<dbReference type="SUPFAM" id="SSF52540">
    <property type="entry name" value="P-loop containing nucleoside triphosphate hydrolases"/>
    <property type="match status" value="1"/>
</dbReference>
<evidence type="ECO:0000256" key="1">
    <source>
        <dbReference type="ARBA" id="ARBA00022574"/>
    </source>
</evidence>
<evidence type="ECO:0000256" key="2">
    <source>
        <dbReference type="ARBA" id="ARBA00022737"/>
    </source>
</evidence>
<dbReference type="PROSITE" id="PS50294">
    <property type="entry name" value="WD_REPEATS_REGION"/>
    <property type="match status" value="13"/>
</dbReference>
<feature type="repeat" description="WD" evidence="3">
    <location>
        <begin position="1145"/>
        <end position="1186"/>
    </location>
</feature>
<evidence type="ECO:0000313" key="5">
    <source>
        <dbReference type="EMBL" id="MBD2533617.1"/>
    </source>
</evidence>
<proteinExistence type="predicted"/>
<organism evidence="5 6">
    <name type="scientific">Nostoc flagelliforme FACHB-838</name>
    <dbReference type="NCBI Taxonomy" id="2692904"/>
    <lineage>
        <taxon>Bacteria</taxon>
        <taxon>Bacillati</taxon>
        <taxon>Cyanobacteriota</taxon>
        <taxon>Cyanophyceae</taxon>
        <taxon>Nostocales</taxon>
        <taxon>Nostocaceae</taxon>
        <taxon>Nostoc</taxon>
    </lineage>
</organism>
<dbReference type="Pfam" id="PF00400">
    <property type="entry name" value="WD40"/>
    <property type="match status" value="14"/>
</dbReference>
<dbReference type="PANTHER" id="PTHR22847">
    <property type="entry name" value="WD40 REPEAT PROTEIN"/>
    <property type="match status" value="1"/>
</dbReference>
<feature type="repeat" description="WD" evidence="3">
    <location>
        <begin position="619"/>
        <end position="660"/>
    </location>
</feature>
<dbReference type="PROSITE" id="PS50082">
    <property type="entry name" value="WD_REPEATS_2"/>
    <property type="match status" value="14"/>
</dbReference>
<feature type="repeat" description="WD" evidence="3">
    <location>
        <begin position="977"/>
        <end position="1018"/>
    </location>
</feature>
<dbReference type="SMART" id="SM00320">
    <property type="entry name" value="WD40"/>
    <property type="match status" value="14"/>
</dbReference>
<dbReference type="Pfam" id="PF00931">
    <property type="entry name" value="NB-ARC"/>
    <property type="match status" value="1"/>
</dbReference>
<dbReference type="PRINTS" id="PR00364">
    <property type="entry name" value="DISEASERSIST"/>
</dbReference>
<dbReference type="InterPro" id="IPR027417">
    <property type="entry name" value="P-loop_NTPase"/>
</dbReference>
<dbReference type="InterPro" id="IPR020472">
    <property type="entry name" value="WD40_PAC1"/>
</dbReference>
<dbReference type="InterPro" id="IPR011047">
    <property type="entry name" value="Quinoprotein_ADH-like_sf"/>
</dbReference>
<dbReference type="EMBL" id="JACJSI010000105">
    <property type="protein sequence ID" value="MBD2533617.1"/>
    <property type="molecule type" value="Genomic_DNA"/>
</dbReference>
<feature type="repeat" description="WD" evidence="3">
    <location>
        <begin position="1061"/>
        <end position="1102"/>
    </location>
</feature>
<dbReference type="Proteomes" id="UP000623440">
    <property type="component" value="Unassembled WGS sequence"/>
</dbReference>
<reference evidence="5 6" key="1">
    <citation type="journal article" date="2020" name="ISME J.">
        <title>Comparative genomics reveals insights into cyanobacterial evolution and habitat adaptation.</title>
        <authorList>
            <person name="Chen M.Y."/>
            <person name="Teng W.K."/>
            <person name="Zhao L."/>
            <person name="Hu C.X."/>
            <person name="Zhou Y.K."/>
            <person name="Han B.P."/>
            <person name="Song L.R."/>
            <person name="Shu W.S."/>
        </authorList>
    </citation>
    <scope>NUCLEOTIDE SEQUENCE [LARGE SCALE GENOMIC DNA]</scope>
    <source>
        <strain evidence="5 6">FACHB-838</strain>
    </source>
</reference>
<feature type="repeat" description="WD" evidence="3">
    <location>
        <begin position="711"/>
        <end position="752"/>
    </location>
</feature>
<dbReference type="InterPro" id="IPR001387">
    <property type="entry name" value="Cro/C1-type_HTH"/>
</dbReference>
<dbReference type="Gene3D" id="2.130.10.10">
    <property type="entry name" value="YVTN repeat-like/Quinoprotein amine dehydrogenase"/>
    <property type="match status" value="7"/>
</dbReference>
<dbReference type="PRINTS" id="PR00320">
    <property type="entry name" value="GPROTEINBRPT"/>
</dbReference>
<protein>
    <recommendedName>
        <fullName evidence="4">HTH cro/C1-type domain-containing protein</fullName>
    </recommendedName>
</protein>
<dbReference type="PANTHER" id="PTHR22847:SF637">
    <property type="entry name" value="WD REPEAT DOMAIN 5B"/>
    <property type="match status" value="1"/>
</dbReference>
<dbReference type="InterPro" id="IPR015943">
    <property type="entry name" value="WD40/YVTN_repeat-like_dom_sf"/>
</dbReference>
<feature type="repeat" description="WD" evidence="3">
    <location>
        <begin position="837"/>
        <end position="878"/>
    </location>
</feature>
<dbReference type="PROSITE" id="PS00678">
    <property type="entry name" value="WD_REPEATS_1"/>
    <property type="match status" value="11"/>
</dbReference>
<feature type="repeat" description="WD" evidence="3">
    <location>
        <begin position="795"/>
        <end position="836"/>
    </location>
</feature>
<comment type="caution">
    <text evidence="5">The sequence shown here is derived from an EMBL/GenBank/DDBJ whole genome shotgun (WGS) entry which is preliminary data.</text>
</comment>
<feature type="repeat" description="WD" evidence="3">
    <location>
        <begin position="661"/>
        <end position="710"/>
    </location>
</feature>
<feature type="domain" description="HTH cro/C1-type" evidence="4">
    <location>
        <begin position="24"/>
        <end position="87"/>
    </location>
</feature>
<sequence>MPSYPLSKYRRDRGVILTPQGWHKLQQARQEAEAEQNWGQRLTHEQLSERTGLSLRTISRILKREVGVDRQSLESFLSNLGLKLSQGDCAPPVFPFEHLAARQKNQQQNWGEAVDVSVFYGREEQLAQMQQWIVEEHCRLVAILGIGGIGKSTLAVKLGLQIQAEFEVVVWRSLQNAPPLEELLESVLQFLMRVQGEDPLVPTGLDQRLSKLMECLRQKRCLLILDNAETILSSREQAGHYLAGYEGYGQLLRYIGESLHQSCLILTSREKPKEVTLLEGNGSIVPTTGCRVCASLQLTGLKLEEGRALFRDKGQFTATEAEWNILIRHYAGNPLALKLVAAATQELFNDRIVEVVKYIAQGVLVFDDIRDLLTRQFDRLSEVEREVMVWLAINREPMSIEELSEDVVSAGSKRDLPTVLSSLLRRSLVEQAAARFSLQPIVMEYATGQLVQQVCAEVENQDMKWLRTHALIKAQAKNYIGEIQRRLIVQPTLEHLLTIFGSPREIEQRLMKLLELQRRVPLQPGYVGGNVFNLLVHLKTDLRCIDFSKLAVWQADLRQVNLAQANFQNADMAKFVFSETLSGVVAIALSQDGRLLATGDTDGTIRVWLVADGQQQLTIQGHSGWVWGISFSQDGQTLASGSDDQSIRLWDVQTGRCLKTLHGHASAVWSVSFSSFDASLPLGIGQLLASGDQNSSVRLWNVKNGQCLKVLQGHQGWVRSVRFSPDGQVLASGSLDGSVRLWDVETGRCLRTLEGHAGGVWSVRFSPDGQRLASGSYDKTIRLWNVKDGQCLNVFQGHTGWVLSVCFSPNGQILVSSSDDQTIRLWTVEDGQCFKVLQGHANWVWVVLFYMHGQMLVSGSHDQTVRFWDVESGNCVRVLRGHTQAVCSLSYTSKRNKWTGNEIANRFPFPILASGSLDALVRLWNVQEGQCFQVLSGHTQAVWSVSFSPNSQLLASGSNDQTIRLWDVCSGECLKILRGHTGEVRSLVFSSDGQVLASSSNDQTIRLWNVQEGQCFNILQGHTSWVYAVSLSPNGQILASGGFDSLVLLWDFSTGEQLKTLRGHFNGVLCLGFSSDGQTLASGSDDQTIRLWDVERGECLNTFQGHTSWVWSVVFSPDGQKIASGSNDQTIRLWDAQTGTCIRILEGHTRGVYSLHFNADGLTLWSGSQDETIKLWDLRTGECIQTLRSDRLYEGMNIKGAIGLTFAQKATLKALGALT</sequence>
<dbReference type="InterPro" id="IPR002182">
    <property type="entry name" value="NB-ARC"/>
</dbReference>
<keyword evidence="2" id="KW-0677">Repeat</keyword>
<keyword evidence="6" id="KW-1185">Reference proteome</keyword>
<feature type="repeat" description="WD" evidence="3">
    <location>
        <begin position="935"/>
        <end position="976"/>
    </location>
</feature>
<evidence type="ECO:0000256" key="3">
    <source>
        <dbReference type="PROSITE-ProRule" id="PRU00221"/>
    </source>
</evidence>
<dbReference type="CDD" id="cd00200">
    <property type="entry name" value="WD40"/>
    <property type="match status" value="2"/>
</dbReference>
<dbReference type="RefSeq" id="WP_190944179.1">
    <property type="nucleotide sequence ID" value="NZ_JACJSI010000105.1"/>
</dbReference>
<feature type="repeat" description="WD" evidence="3">
    <location>
        <begin position="1103"/>
        <end position="1144"/>
    </location>
</feature>
<dbReference type="SUPFAM" id="SSF50998">
    <property type="entry name" value="Quinoprotein alcohol dehydrogenase-like"/>
    <property type="match status" value="2"/>
</dbReference>
<dbReference type="Gene3D" id="3.40.50.300">
    <property type="entry name" value="P-loop containing nucleotide triphosphate hydrolases"/>
    <property type="match status" value="1"/>
</dbReference>
<dbReference type="InterPro" id="IPR019775">
    <property type="entry name" value="WD40_repeat_CS"/>
</dbReference>
<evidence type="ECO:0000313" key="6">
    <source>
        <dbReference type="Proteomes" id="UP000623440"/>
    </source>
</evidence>
<dbReference type="SMART" id="SM00530">
    <property type="entry name" value="HTH_XRE"/>
    <property type="match status" value="1"/>
</dbReference>
<keyword evidence="1 3" id="KW-0853">WD repeat</keyword>
<feature type="repeat" description="WD" evidence="3">
    <location>
        <begin position="577"/>
        <end position="618"/>
    </location>
</feature>
<gene>
    <name evidence="5" type="ORF">H6G97_30305</name>
</gene>
<name>A0ABR8DVW5_9NOSO</name>
<evidence type="ECO:0000259" key="4">
    <source>
        <dbReference type="SMART" id="SM00530"/>
    </source>
</evidence>
<feature type="repeat" description="WD" evidence="3">
    <location>
        <begin position="1019"/>
        <end position="1060"/>
    </location>
</feature>